<dbReference type="Proteomes" id="UP000193944">
    <property type="component" value="Unassembled WGS sequence"/>
</dbReference>
<accession>A0A1Y1XG07</accession>
<sequence length="207" mass="23590">MKLNLLYILGTLLLIASVLCKKVEDDEESEPLNFQVMHKLASQKDFVKRGDITLKSEKSQIGKYKGVENSGLNAKINKNDLYLIEVRDNNGNTLSSSYTQACFLLESEFKDEIVLHLNKEGKVLFADYFTEKSNCPEEIKDNIPAGDAFETSVRVLKTEQGQRPHLASLTFFKREQAKKQMTEKGFFGKYWMYILPVVLIFLFSGGN</sequence>
<dbReference type="AlphaFoldDB" id="A0A1Y1XG07"/>
<feature type="chain" id="PRO_5012327412" description="ER membrane protein complex subunit 10" evidence="10">
    <location>
        <begin position="21"/>
        <end position="207"/>
    </location>
</feature>
<keyword evidence="12" id="KW-1185">Reference proteome</keyword>
<reference evidence="11 12" key="2">
    <citation type="submission" date="2016-08" db="EMBL/GenBank/DDBJ databases">
        <title>Pervasive Adenine N6-methylation of Active Genes in Fungi.</title>
        <authorList>
            <consortium name="DOE Joint Genome Institute"/>
            <person name="Mondo S.J."/>
            <person name="Dannebaum R.O."/>
            <person name="Kuo R.C."/>
            <person name="Labutti K."/>
            <person name="Haridas S."/>
            <person name="Kuo A."/>
            <person name="Salamov A."/>
            <person name="Ahrendt S.R."/>
            <person name="Lipzen A."/>
            <person name="Sullivan W."/>
            <person name="Andreopoulos W.B."/>
            <person name="Clum A."/>
            <person name="Lindquist E."/>
            <person name="Daum C."/>
            <person name="Ramamoorthy G.K."/>
            <person name="Gryganskyi A."/>
            <person name="Culley D."/>
            <person name="Magnuson J.K."/>
            <person name="James T.Y."/>
            <person name="O'Malley M.A."/>
            <person name="Stajich J.E."/>
            <person name="Spatafora J.W."/>
            <person name="Visel A."/>
            <person name="Grigoriev I.V."/>
        </authorList>
    </citation>
    <scope>NUCLEOTIDE SEQUENCE [LARGE SCALE GENOMIC DNA]</scope>
    <source>
        <strain evidence="11 12">S4</strain>
    </source>
</reference>
<keyword evidence="7 9" id="KW-1133">Transmembrane helix</keyword>
<dbReference type="EMBL" id="MCFG01000047">
    <property type="protein sequence ID" value="ORX84688.1"/>
    <property type="molecule type" value="Genomic_DNA"/>
</dbReference>
<dbReference type="PANTHER" id="PTHR21397:SF4">
    <property type="entry name" value="ER MEMBRANE PROTEIN COMPLEX SUBUNIT 10"/>
    <property type="match status" value="1"/>
</dbReference>
<keyword evidence="8 9" id="KW-0472">Membrane</keyword>
<dbReference type="STRING" id="1754192.A0A1Y1XG07"/>
<dbReference type="PANTHER" id="PTHR21397">
    <property type="entry name" value="CHROMATIN COMPLEXES SUBUNIT BAP18-RELATED"/>
    <property type="match status" value="1"/>
</dbReference>
<evidence type="ECO:0000256" key="3">
    <source>
        <dbReference type="ARBA" id="ARBA00020105"/>
    </source>
</evidence>
<dbReference type="OrthoDB" id="1894652at2759"/>
<evidence type="ECO:0000256" key="9">
    <source>
        <dbReference type="SAM" id="Phobius"/>
    </source>
</evidence>
<keyword evidence="5 10" id="KW-0732">Signal</keyword>
<comment type="similarity">
    <text evidence="2">Belongs to the EMC10 family.</text>
</comment>
<evidence type="ECO:0000256" key="8">
    <source>
        <dbReference type="ARBA" id="ARBA00023136"/>
    </source>
</evidence>
<evidence type="ECO:0000256" key="4">
    <source>
        <dbReference type="ARBA" id="ARBA00022692"/>
    </source>
</evidence>
<comment type="caution">
    <text evidence="11">The sequence shown here is derived from an EMBL/GenBank/DDBJ whole genome shotgun (WGS) entry which is preliminary data.</text>
</comment>
<gene>
    <name evidence="11" type="ORF">BCR32DRAFT_291146</name>
</gene>
<proteinExistence type="inferred from homology"/>
<name>A0A1Y1XG07_9FUNG</name>
<keyword evidence="4 9" id="KW-0812">Transmembrane</keyword>
<dbReference type="GO" id="GO:0005789">
    <property type="term" value="C:endoplasmic reticulum membrane"/>
    <property type="evidence" value="ECO:0007669"/>
    <property type="project" value="UniProtKB-SubCell"/>
</dbReference>
<reference evidence="11 12" key="1">
    <citation type="submission" date="2016-08" db="EMBL/GenBank/DDBJ databases">
        <title>A Parts List for Fungal Cellulosomes Revealed by Comparative Genomics.</title>
        <authorList>
            <consortium name="DOE Joint Genome Institute"/>
            <person name="Haitjema C.H."/>
            <person name="Gilmore S.P."/>
            <person name="Henske J.K."/>
            <person name="Solomon K.V."/>
            <person name="De Groot R."/>
            <person name="Kuo A."/>
            <person name="Mondo S.J."/>
            <person name="Salamov A.A."/>
            <person name="Labutti K."/>
            <person name="Zhao Z."/>
            <person name="Chiniquy J."/>
            <person name="Barry K."/>
            <person name="Brewer H.M."/>
            <person name="Purvine S.O."/>
            <person name="Wright A.T."/>
            <person name="Boxma B."/>
            <person name="Van Alen T."/>
            <person name="Hackstein J.H."/>
            <person name="Baker S.E."/>
            <person name="Grigoriev I.V."/>
            <person name="O'Malley M.A."/>
        </authorList>
    </citation>
    <scope>NUCLEOTIDE SEQUENCE [LARGE SCALE GENOMIC DNA]</scope>
    <source>
        <strain evidence="11 12">S4</strain>
    </source>
</reference>
<dbReference type="Pfam" id="PF21203">
    <property type="entry name" value="ECM10"/>
    <property type="match status" value="1"/>
</dbReference>
<feature type="signal peptide" evidence="10">
    <location>
        <begin position="1"/>
        <end position="20"/>
    </location>
</feature>
<evidence type="ECO:0000256" key="10">
    <source>
        <dbReference type="SAM" id="SignalP"/>
    </source>
</evidence>
<protein>
    <recommendedName>
        <fullName evidence="3">ER membrane protein complex subunit 10</fullName>
    </recommendedName>
</protein>
<evidence type="ECO:0000256" key="1">
    <source>
        <dbReference type="ARBA" id="ARBA00004115"/>
    </source>
</evidence>
<feature type="transmembrane region" description="Helical" evidence="9">
    <location>
        <begin position="190"/>
        <end position="206"/>
    </location>
</feature>
<evidence type="ECO:0000256" key="5">
    <source>
        <dbReference type="ARBA" id="ARBA00022729"/>
    </source>
</evidence>
<evidence type="ECO:0000256" key="2">
    <source>
        <dbReference type="ARBA" id="ARBA00007695"/>
    </source>
</evidence>
<evidence type="ECO:0000313" key="11">
    <source>
        <dbReference type="EMBL" id="ORX84688.1"/>
    </source>
</evidence>
<dbReference type="CDD" id="cd22209">
    <property type="entry name" value="EMC10"/>
    <property type="match status" value="1"/>
</dbReference>
<evidence type="ECO:0000256" key="6">
    <source>
        <dbReference type="ARBA" id="ARBA00022824"/>
    </source>
</evidence>
<organism evidence="11 12">
    <name type="scientific">Anaeromyces robustus</name>
    <dbReference type="NCBI Taxonomy" id="1754192"/>
    <lineage>
        <taxon>Eukaryota</taxon>
        <taxon>Fungi</taxon>
        <taxon>Fungi incertae sedis</taxon>
        <taxon>Chytridiomycota</taxon>
        <taxon>Chytridiomycota incertae sedis</taxon>
        <taxon>Neocallimastigomycetes</taxon>
        <taxon>Neocallimastigales</taxon>
        <taxon>Neocallimastigaceae</taxon>
        <taxon>Anaeromyces</taxon>
    </lineage>
</organism>
<evidence type="ECO:0000256" key="7">
    <source>
        <dbReference type="ARBA" id="ARBA00022989"/>
    </source>
</evidence>
<evidence type="ECO:0000313" key="12">
    <source>
        <dbReference type="Proteomes" id="UP000193944"/>
    </source>
</evidence>
<comment type="subcellular location">
    <subcellularLocation>
        <location evidence="1">Endoplasmic reticulum membrane</location>
        <topology evidence="1">Single-pass type I membrane protein</topology>
    </subcellularLocation>
</comment>
<keyword evidence="6" id="KW-0256">Endoplasmic reticulum</keyword>